<dbReference type="InterPro" id="IPR036361">
    <property type="entry name" value="SAP_dom_sf"/>
</dbReference>
<comment type="caution">
    <text evidence="3">The sequence shown here is derived from an EMBL/GenBank/DDBJ whole genome shotgun (WGS) entry which is preliminary data.</text>
</comment>
<evidence type="ECO:0000256" key="1">
    <source>
        <dbReference type="SAM" id="MobiDB-lite"/>
    </source>
</evidence>
<dbReference type="EMBL" id="CALNXI010005258">
    <property type="protein sequence ID" value="CAH3197210.1"/>
    <property type="molecule type" value="Genomic_DNA"/>
</dbReference>
<dbReference type="Gene3D" id="1.10.720.30">
    <property type="entry name" value="SAP domain"/>
    <property type="match status" value="1"/>
</dbReference>
<evidence type="ECO:0000259" key="2">
    <source>
        <dbReference type="Pfam" id="PF02037"/>
    </source>
</evidence>
<protein>
    <recommendedName>
        <fullName evidence="2">SAP domain-containing protein</fullName>
    </recommendedName>
</protein>
<gene>
    <name evidence="3" type="ORF">PEVE_00034580</name>
</gene>
<proteinExistence type="predicted"/>
<accession>A0ABN8T1K9</accession>
<evidence type="ECO:0000313" key="3">
    <source>
        <dbReference type="EMBL" id="CAH3197210.1"/>
    </source>
</evidence>
<dbReference type="SUPFAM" id="SSF68906">
    <property type="entry name" value="SAP domain"/>
    <property type="match status" value="1"/>
</dbReference>
<feature type="domain" description="SAP" evidence="2">
    <location>
        <begin position="35"/>
        <end position="67"/>
    </location>
</feature>
<organism evidence="3 4">
    <name type="scientific">Porites evermanni</name>
    <dbReference type="NCBI Taxonomy" id="104178"/>
    <lineage>
        <taxon>Eukaryota</taxon>
        <taxon>Metazoa</taxon>
        <taxon>Cnidaria</taxon>
        <taxon>Anthozoa</taxon>
        <taxon>Hexacorallia</taxon>
        <taxon>Scleractinia</taxon>
        <taxon>Fungiina</taxon>
        <taxon>Poritidae</taxon>
        <taxon>Porites</taxon>
    </lineage>
</organism>
<name>A0ABN8T1K9_9CNID</name>
<reference evidence="3 4" key="1">
    <citation type="submission" date="2022-05" db="EMBL/GenBank/DDBJ databases">
        <authorList>
            <consortium name="Genoscope - CEA"/>
            <person name="William W."/>
        </authorList>
    </citation>
    <scope>NUCLEOTIDE SEQUENCE [LARGE SCALE GENOMIC DNA]</scope>
</reference>
<dbReference type="InterPro" id="IPR003034">
    <property type="entry name" value="SAP_dom"/>
</dbReference>
<feature type="region of interest" description="Disordered" evidence="1">
    <location>
        <begin position="1"/>
        <end position="23"/>
    </location>
</feature>
<sequence length="84" mass="9734">MAENTDTLHGRHEMSSDVNLTPEDIPCSSVKNGEDISKWTIPQLKFWLKCRRLNQQGLKKDLVEKVKALNAIPYYREKVYDPDS</sequence>
<evidence type="ECO:0000313" key="4">
    <source>
        <dbReference type="Proteomes" id="UP001159427"/>
    </source>
</evidence>
<feature type="compositionally biased region" description="Basic and acidic residues" evidence="1">
    <location>
        <begin position="1"/>
        <end position="15"/>
    </location>
</feature>
<keyword evidence="4" id="KW-1185">Reference proteome</keyword>
<dbReference type="Pfam" id="PF02037">
    <property type="entry name" value="SAP"/>
    <property type="match status" value="1"/>
</dbReference>
<dbReference type="Proteomes" id="UP001159427">
    <property type="component" value="Unassembled WGS sequence"/>
</dbReference>